<name>A0A845DZP6_9BACI</name>
<organism evidence="2 3">
    <name type="scientific">Halobacillus litoralis</name>
    <dbReference type="NCBI Taxonomy" id="45668"/>
    <lineage>
        <taxon>Bacteria</taxon>
        <taxon>Bacillati</taxon>
        <taxon>Bacillota</taxon>
        <taxon>Bacilli</taxon>
        <taxon>Bacillales</taxon>
        <taxon>Bacillaceae</taxon>
        <taxon>Halobacillus</taxon>
    </lineage>
</organism>
<dbReference type="GO" id="GO:0006950">
    <property type="term" value="P:response to stress"/>
    <property type="evidence" value="ECO:0007669"/>
    <property type="project" value="UniProtKB-ARBA"/>
</dbReference>
<dbReference type="EMBL" id="WMET01000006">
    <property type="protein sequence ID" value="MYL21792.1"/>
    <property type="molecule type" value="Genomic_DNA"/>
</dbReference>
<protein>
    <submittedName>
        <fullName evidence="2">SprT family protein</fullName>
    </submittedName>
</protein>
<gene>
    <name evidence="2" type="ORF">GLW04_17975</name>
</gene>
<dbReference type="SMART" id="SM00731">
    <property type="entry name" value="SprT"/>
    <property type="match status" value="1"/>
</dbReference>
<evidence type="ECO:0000259" key="1">
    <source>
        <dbReference type="SMART" id="SM00731"/>
    </source>
</evidence>
<dbReference type="AlphaFoldDB" id="A0A845DZP6"/>
<dbReference type="Pfam" id="PF10263">
    <property type="entry name" value="SprT-like"/>
    <property type="match status" value="1"/>
</dbReference>
<dbReference type="Pfam" id="PF17283">
    <property type="entry name" value="Zn_ribbon_SprT"/>
    <property type="match status" value="1"/>
</dbReference>
<dbReference type="Proteomes" id="UP000460949">
    <property type="component" value="Unassembled WGS sequence"/>
</dbReference>
<comment type="caution">
    <text evidence="2">The sequence shown here is derived from an EMBL/GenBank/DDBJ whole genome shotgun (WGS) entry which is preliminary data.</text>
</comment>
<evidence type="ECO:0000313" key="3">
    <source>
        <dbReference type="Proteomes" id="UP000460949"/>
    </source>
</evidence>
<accession>A0A845DZP6</accession>
<dbReference type="InterPro" id="IPR006640">
    <property type="entry name" value="SprT-like_domain"/>
</dbReference>
<dbReference type="InterPro" id="IPR035240">
    <property type="entry name" value="SprT_Zn_ribbon"/>
</dbReference>
<feature type="domain" description="SprT-like" evidence="1">
    <location>
        <begin position="19"/>
        <end position="162"/>
    </location>
</feature>
<dbReference type="NCBIfam" id="NF003339">
    <property type="entry name" value="PRK04351.1"/>
    <property type="match status" value="1"/>
</dbReference>
<sequence>MIQYAQNRGGVLVQSLTQQQLAVWTDKLSRKYFDKPFVDDVYFNSRLRTTGGRYIPSKKTIEINPKYVVELDGAELEGIIKHELCHYHLHIEGKGFGHGDPEFKDLLHKTGSPRFCAQLPSDKKKGFHLYECVQCGQTYQRKRKVDTKKYHCGKCKGRLKKK</sequence>
<evidence type="ECO:0000313" key="2">
    <source>
        <dbReference type="EMBL" id="MYL21792.1"/>
    </source>
</evidence>
<reference evidence="2 3" key="1">
    <citation type="submission" date="2019-11" db="EMBL/GenBank/DDBJ databases">
        <title>Genome sequences of 17 halophilic strains isolated from different environments.</title>
        <authorList>
            <person name="Furrow R.E."/>
        </authorList>
    </citation>
    <scope>NUCLEOTIDE SEQUENCE [LARGE SCALE GENOMIC DNA]</scope>
    <source>
        <strain evidence="2 3">22511_23_Filter</strain>
    </source>
</reference>
<proteinExistence type="predicted"/>